<evidence type="ECO:0000259" key="7">
    <source>
        <dbReference type="PROSITE" id="PS50888"/>
    </source>
</evidence>
<feature type="region of interest" description="Disordered" evidence="6">
    <location>
        <begin position="59"/>
        <end position="128"/>
    </location>
</feature>
<dbReference type="CDD" id="cd11393">
    <property type="entry name" value="bHLH_AtbHLH_like"/>
    <property type="match status" value="1"/>
</dbReference>
<evidence type="ECO:0000256" key="1">
    <source>
        <dbReference type="ARBA" id="ARBA00004123"/>
    </source>
</evidence>
<dbReference type="GO" id="GO:0003677">
    <property type="term" value="F:DNA binding"/>
    <property type="evidence" value="ECO:0007669"/>
    <property type="project" value="UniProtKB-KW"/>
</dbReference>
<name>A0ABD3LVI7_EUCGL</name>
<keyword evidence="9" id="KW-1185">Reference proteome</keyword>
<evidence type="ECO:0000313" key="8">
    <source>
        <dbReference type="EMBL" id="KAL3754529.1"/>
    </source>
</evidence>
<dbReference type="EMBL" id="JBJKBG010000001">
    <property type="protein sequence ID" value="KAL3754529.1"/>
    <property type="molecule type" value="Genomic_DNA"/>
</dbReference>
<evidence type="ECO:0000256" key="5">
    <source>
        <dbReference type="ARBA" id="ARBA00023242"/>
    </source>
</evidence>
<feature type="compositionally biased region" description="Pro residues" evidence="6">
    <location>
        <begin position="76"/>
        <end position="89"/>
    </location>
</feature>
<dbReference type="GO" id="GO:0005634">
    <property type="term" value="C:nucleus"/>
    <property type="evidence" value="ECO:0007669"/>
    <property type="project" value="UniProtKB-SubCell"/>
</dbReference>
<evidence type="ECO:0000256" key="6">
    <source>
        <dbReference type="SAM" id="MobiDB-lite"/>
    </source>
</evidence>
<comment type="caution">
    <text evidence="8">The sequence shown here is derived from an EMBL/GenBank/DDBJ whole genome shotgun (WGS) entry which is preliminary data.</text>
</comment>
<accession>A0ABD3LVI7</accession>
<keyword evidence="3" id="KW-0238">DNA-binding</keyword>
<dbReference type="SMART" id="SM00353">
    <property type="entry name" value="HLH"/>
    <property type="match status" value="1"/>
</dbReference>
<proteinExistence type="predicted"/>
<dbReference type="AlphaFoldDB" id="A0ABD3LVI7"/>
<keyword evidence="5" id="KW-0539">Nucleus</keyword>
<feature type="domain" description="BHLH" evidence="7">
    <location>
        <begin position="181"/>
        <end position="232"/>
    </location>
</feature>
<dbReference type="InterPro" id="IPR045239">
    <property type="entry name" value="bHLH95_bHLH"/>
</dbReference>
<dbReference type="Pfam" id="PF00010">
    <property type="entry name" value="HLH"/>
    <property type="match status" value="1"/>
</dbReference>
<feature type="region of interest" description="Disordered" evidence="6">
    <location>
        <begin position="166"/>
        <end position="196"/>
    </location>
</feature>
<keyword evidence="4" id="KW-0804">Transcription</keyword>
<dbReference type="Proteomes" id="UP001634007">
    <property type="component" value="Unassembled WGS sequence"/>
</dbReference>
<protein>
    <recommendedName>
        <fullName evidence="7">BHLH domain-containing protein</fullName>
    </recommendedName>
</protein>
<dbReference type="PROSITE" id="PS50888">
    <property type="entry name" value="BHLH"/>
    <property type="match status" value="1"/>
</dbReference>
<dbReference type="SUPFAM" id="SSF47459">
    <property type="entry name" value="HLH, helix-loop-helix DNA-binding domain"/>
    <property type="match status" value="1"/>
</dbReference>
<dbReference type="InterPro" id="IPR011598">
    <property type="entry name" value="bHLH_dom"/>
</dbReference>
<evidence type="ECO:0000256" key="2">
    <source>
        <dbReference type="ARBA" id="ARBA00023015"/>
    </source>
</evidence>
<feature type="compositionally biased region" description="Low complexity" evidence="6">
    <location>
        <begin position="166"/>
        <end position="175"/>
    </location>
</feature>
<reference evidence="8 9" key="1">
    <citation type="submission" date="2024-11" db="EMBL/GenBank/DDBJ databases">
        <title>Chromosome-level genome assembly of Eucalyptus globulus Labill. provides insights into its genome evolution.</title>
        <authorList>
            <person name="Li X."/>
        </authorList>
    </citation>
    <scope>NUCLEOTIDE SEQUENCE [LARGE SCALE GENOMIC DNA]</scope>
    <source>
        <strain evidence="8">CL2024</strain>
        <tissue evidence="8">Fresh tender leaves</tissue>
    </source>
</reference>
<dbReference type="InterPro" id="IPR036638">
    <property type="entry name" value="HLH_DNA-bd_sf"/>
</dbReference>
<sequence length="352" mass="38680">MNGDPLSAFYGGEPSSSRRRSSRRLLLSSSPPAAAEDMSNFDAMFAGVSLRSLLLDDPVVSSSPSPFSSSSSPSPLWSPLPSPFSPYSPSPEQQLQQQQQLSFRCSPSPLKMPKQEPGHGFPDFAPGSSRFNSPSLAAATADDSTLCFPLHRFSDLLRSLETLQPQPAAAAGPGPARKRSPPDPEKTKRAREKRRKIGDCLRQLHELVMPPEEKKMDMLTTLEEACKHVAYLQQLVKCGLQLVSREPPPPTPCFLPHCPTDDDVGGGGTLGRSNMQHLLESMVNSPPAHAVWCDQEYGAAAAAATNQQWQFLLKQQEQEEEASEMSMRMQMLMQQQQMWLNLEAPPPNQSPF</sequence>
<feature type="compositionally biased region" description="Low complexity" evidence="6">
    <location>
        <begin position="90"/>
        <end position="101"/>
    </location>
</feature>
<gene>
    <name evidence="8" type="ORF">ACJRO7_001725</name>
</gene>
<evidence type="ECO:0000256" key="4">
    <source>
        <dbReference type="ARBA" id="ARBA00023163"/>
    </source>
</evidence>
<organism evidence="8 9">
    <name type="scientific">Eucalyptus globulus</name>
    <name type="common">Tasmanian blue gum</name>
    <dbReference type="NCBI Taxonomy" id="34317"/>
    <lineage>
        <taxon>Eukaryota</taxon>
        <taxon>Viridiplantae</taxon>
        <taxon>Streptophyta</taxon>
        <taxon>Embryophyta</taxon>
        <taxon>Tracheophyta</taxon>
        <taxon>Spermatophyta</taxon>
        <taxon>Magnoliopsida</taxon>
        <taxon>eudicotyledons</taxon>
        <taxon>Gunneridae</taxon>
        <taxon>Pentapetalae</taxon>
        <taxon>rosids</taxon>
        <taxon>malvids</taxon>
        <taxon>Myrtales</taxon>
        <taxon>Myrtaceae</taxon>
        <taxon>Myrtoideae</taxon>
        <taxon>Eucalypteae</taxon>
        <taxon>Eucalyptus</taxon>
    </lineage>
</organism>
<feature type="compositionally biased region" description="Low complexity" evidence="6">
    <location>
        <begin position="59"/>
        <end position="75"/>
    </location>
</feature>
<feature type="region of interest" description="Disordered" evidence="6">
    <location>
        <begin position="1"/>
        <end position="37"/>
    </location>
</feature>
<comment type="subcellular location">
    <subcellularLocation>
        <location evidence="1">Nucleus</location>
    </subcellularLocation>
</comment>
<evidence type="ECO:0000313" key="9">
    <source>
        <dbReference type="Proteomes" id="UP001634007"/>
    </source>
</evidence>
<keyword evidence="2" id="KW-0805">Transcription regulation</keyword>
<evidence type="ECO:0000256" key="3">
    <source>
        <dbReference type="ARBA" id="ARBA00023125"/>
    </source>
</evidence>
<dbReference type="Gene3D" id="4.10.280.10">
    <property type="entry name" value="Helix-loop-helix DNA-binding domain"/>
    <property type="match status" value="1"/>
</dbReference>